<dbReference type="PANTHER" id="PTHR30250:SF11">
    <property type="entry name" value="O-ANTIGEN TRANSPORTER-RELATED"/>
    <property type="match status" value="1"/>
</dbReference>
<protein>
    <submittedName>
        <fullName evidence="7">O-antigen/teichoic acid export membrane protein/glycosyltransferase involved in cell wall biosynthesis</fullName>
    </submittedName>
</protein>
<comment type="caution">
    <text evidence="7">The sequence shown here is derived from an EMBL/GenBank/DDBJ whole genome shotgun (WGS) entry which is preliminary data.</text>
</comment>
<feature type="transmembrane region" description="Helical" evidence="6">
    <location>
        <begin position="610"/>
        <end position="632"/>
    </location>
</feature>
<feature type="transmembrane region" description="Helical" evidence="6">
    <location>
        <begin position="444"/>
        <end position="468"/>
    </location>
</feature>
<dbReference type="AlphaFoldDB" id="A0A7W3LJZ4"/>
<evidence type="ECO:0000256" key="1">
    <source>
        <dbReference type="ARBA" id="ARBA00004651"/>
    </source>
</evidence>
<dbReference type="InterPro" id="IPR002797">
    <property type="entry name" value="Polysacc_synth"/>
</dbReference>
<dbReference type="RefSeq" id="WP_182841947.1">
    <property type="nucleotide sequence ID" value="NZ_JACJIA010000001.1"/>
</dbReference>
<dbReference type="Proteomes" id="UP000572680">
    <property type="component" value="Unassembled WGS sequence"/>
</dbReference>
<accession>A0A7W3LJZ4</accession>
<organism evidence="7 8">
    <name type="scientific">Actinomadura namibiensis</name>
    <dbReference type="NCBI Taxonomy" id="182080"/>
    <lineage>
        <taxon>Bacteria</taxon>
        <taxon>Bacillati</taxon>
        <taxon>Actinomycetota</taxon>
        <taxon>Actinomycetes</taxon>
        <taxon>Streptosporangiales</taxon>
        <taxon>Thermomonosporaceae</taxon>
        <taxon>Actinomadura</taxon>
    </lineage>
</organism>
<feature type="transmembrane region" description="Helical" evidence="6">
    <location>
        <begin position="715"/>
        <end position="737"/>
    </location>
</feature>
<evidence type="ECO:0000313" key="8">
    <source>
        <dbReference type="Proteomes" id="UP000572680"/>
    </source>
</evidence>
<feature type="transmembrane region" description="Helical" evidence="6">
    <location>
        <begin position="581"/>
        <end position="604"/>
    </location>
</feature>
<dbReference type="GO" id="GO:0016740">
    <property type="term" value="F:transferase activity"/>
    <property type="evidence" value="ECO:0007669"/>
    <property type="project" value="UniProtKB-KW"/>
</dbReference>
<feature type="transmembrane region" description="Helical" evidence="6">
    <location>
        <begin position="402"/>
        <end position="423"/>
    </location>
</feature>
<feature type="transmembrane region" description="Helical" evidence="6">
    <location>
        <begin position="367"/>
        <end position="390"/>
    </location>
</feature>
<dbReference type="GO" id="GO:0005886">
    <property type="term" value="C:plasma membrane"/>
    <property type="evidence" value="ECO:0007669"/>
    <property type="project" value="UniProtKB-SubCell"/>
</dbReference>
<keyword evidence="4 6" id="KW-1133">Transmembrane helix</keyword>
<feature type="transmembrane region" description="Helical" evidence="6">
    <location>
        <begin position="743"/>
        <end position="762"/>
    </location>
</feature>
<evidence type="ECO:0000313" key="7">
    <source>
        <dbReference type="EMBL" id="MBA8949534.1"/>
    </source>
</evidence>
<keyword evidence="3 6" id="KW-0812">Transmembrane</keyword>
<evidence type="ECO:0000256" key="2">
    <source>
        <dbReference type="ARBA" id="ARBA00022475"/>
    </source>
</evidence>
<evidence type="ECO:0000256" key="4">
    <source>
        <dbReference type="ARBA" id="ARBA00022989"/>
    </source>
</evidence>
<dbReference type="EMBL" id="JACJIA010000001">
    <property type="protein sequence ID" value="MBA8949534.1"/>
    <property type="molecule type" value="Genomic_DNA"/>
</dbReference>
<feature type="transmembrane region" description="Helical" evidence="6">
    <location>
        <begin position="480"/>
        <end position="503"/>
    </location>
</feature>
<reference evidence="7 8" key="1">
    <citation type="submission" date="2020-08" db="EMBL/GenBank/DDBJ databases">
        <title>Genomic Encyclopedia of Type Strains, Phase IV (KMG-IV): sequencing the most valuable type-strain genomes for metagenomic binning, comparative biology and taxonomic classification.</title>
        <authorList>
            <person name="Goeker M."/>
        </authorList>
    </citation>
    <scope>NUCLEOTIDE SEQUENCE [LARGE SCALE GENOMIC DNA]</scope>
    <source>
        <strain evidence="7 8">DSM 44197</strain>
    </source>
</reference>
<dbReference type="CDD" id="cd03801">
    <property type="entry name" value="GT4_PimA-like"/>
    <property type="match status" value="1"/>
</dbReference>
<feature type="transmembrane region" description="Helical" evidence="6">
    <location>
        <begin position="678"/>
        <end position="703"/>
    </location>
</feature>
<feature type="transmembrane region" description="Helical" evidence="6">
    <location>
        <begin position="539"/>
        <end position="560"/>
    </location>
</feature>
<proteinExistence type="predicted"/>
<feature type="transmembrane region" description="Helical" evidence="6">
    <location>
        <begin position="515"/>
        <end position="533"/>
    </location>
</feature>
<dbReference type="InterPro" id="IPR050833">
    <property type="entry name" value="Poly_Biosynth_Transport"/>
</dbReference>
<dbReference type="Pfam" id="PF01943">
    <property type="entry name" value="Polysacc_synt"/>
    <property type="match status" value="1"/>
</dbReference>
<keyword evidence="8" id="KW-1185">Reference proteome</keyword>
<sequence length="783" mass="82375">MRILVIPRDANPYQELLYGELRRRGAVVRYAGELTPSHTLNLLLLPWELLRHRITGGRLVHLHWVFAFALPGGPRTRRLAQTWFALVLFLSRALRLRLVWTAHNVLPHSPVFADDVAARRLLVRRSDLVIAHSPSALDGLAAIGAGPARAVVVPHGPYPAPPVPPPRARGRFLFLGAVAEYKGVEDLLAAFARLPGDVTASLVVAGSCADPALAARLREAAAAAGGRVTLRLERIPDAELADLYAAADVVVLPFRRITTSGSALLALSHGRPLLVPDLPELAELPAAALRRYDGSVPGLVRALTELAGADEATLTTMARAALAHVRGDGWEKIGESTMRALSGLLAAGRSPLREGLRRRLRRLSQDALYRGSVLLLANTAALAAFGFLFWTLAARSYPPASVGWLAGVTAGVNLLATVASLGLPNTVIRHLPRAPEPRTLIRAAVAAVAVIGGTLALAVLLLLGPLLPGGGPHLGGDLRAVLLVALLVVCTAAGGALDAGLIATRATGALLAKNLVGSVSKVVALLVLTPFGLPGLMVAYGTGTVLAALLGGIALTRRLPRADDRGSRRQTLRRHLSFSRGSYLGTVFGILPSTVVPLQVLAISGSRQTAWFAVAFQLAGFLNFIPSTAAQVTFAEAQRGALRRQLLKAIKAVYGMLLPAVLVMLVAAPWLLRVFGDGYAESATACLRLLALAALFSAGTYLVDAALIARDRTGAYILMNGVNAALVLTCCGLTLPAGLTAGALGWVIAQAVSLVIGVVVLATSFDLRRPRRAAPSPRPLERL</sequence>
<dbReference type="Pfam" id="PF13692">
    <property type="entry name" value="Glyco_trans_1_4"/>
    <property type="match status" value="1"/>
</dbReference>
<evidence type="ECO:0000256" key="3">
    <source>
        <dbReference type="ARBA" id="ARBA00022692"/>
    </source>
</evidence>
<dbReference type="PANTHER" id="PTHR30250">
    <property type="entry name" value="PST FAMILY PREDICTED COLANIC ACID TRANSPORTER"/>
    <property type="match status" value="1"/>
</dbReference>
<evidence type="ECO:0000256" key="5">
    <source>
        <dbReference type="ARBA" id="ARBA00023136"/>
    </source>
</evidence>
<keyword evidence="5 6" id="KW-0472">Membrane</keyword>
<name>A0A7W3LJZ4_ACTNM</name>
<keyword evidence="7" id="KW-0808">Transferase</keyword>
<evidence type="ECO:0000256" key="6">
    <source>
        <dbReference type="SAM" id="Phobius"/>
    </source>
</evidence>
<comment type="subcellular location">
    <subcellularLocation>
        <location evidence="1">Cell membrane</location>
        <topology evidence="1">Multi-pass membrane protein</topology>
    </subcellularLocation>
</comment>
<dbReference type="SUPFAM" id="SSF53756">
    <property type="entry name" value="UDP-Glycosyltransferase/glycogen phosphorylase"/>
    <property type="match status" value="1"/>
</dbReference>
<dbReference type="Gene3D" id="3.40.50.2000">
    <property type="entry name" value="Glycogen Phosphorylase B"/>
    <property type="match status" value="2"/>
</dbReference>
<gene>
    <name evidence="7" type="ORF">HNR61_001132</name>
</gene>
<keyword evidence="2" id="KW-1003">Cell membrane</keyword>
<feature type="transmembrane region" description="Helical" evidence="6">
    <location>
        <begin position="652"/>
        <end position="672"/>
    </location>
</feature>